<dbReference type="HAMAP" id="MF_00201">
    <property type="entry name" value="RecO"/>
    <property type="match status" value="1"/>
</dbReference>
<comment type="function">
    <text evidence="1 8">Involved in DNA repair and RecF pathway recombination.</text>
</comment>
<protein>
    <recommendedName>
        <fullName evidence="3 8">DNA repair protein RecO</fullName>
    </recommendedName>
    <alternativeName>
        <fullName evidence="7 8">Recombination protein O</fullName>
    </alternativeName>
</protein>
<organism evidence="10 11">
    <name type="scientific">Canibacter oris</name>
    <dbReference type="NCBI Taxonomy" id="1365628"/>
    <lineage>
        <taxon>Bacteria</taxon>
        <taxon>Bacillati</taxon>
        <taxon>Actinomycetota</taxon>
        <taxon>Actinomycetes</taxon>
        <taxon>Micrococcales</taxon>
        <taxon>Microbacteriaceae</taxon>
        <taxon>Canibacter</taxon>
    </lineage>
</organism>
<keyword evidence="11" id="KW-1185">Reference proteome</keyword>
<dbReference type="NCBIfam" id="TIGR00613">
    <property type="entry name" value="reco"/>
    <property type="match status" value="1"/>
</dbReference>
<evidence type="ECO:0000256" key="8">
    <source>
        <dbReference type="HAMAP-Rule" id="MF_00201"/>
    </source>
</evidence>
<feature type="domain" description="DNA replication/recombination mediator RecO N-terminal" evidence="9">
    <location>
        <begin position="1"/>
        <end position="75"/>
    </location>
</feature>
<evidence type="ECO:0000256" key="2">
    <source>
        <dbReference type="ARBA" id="ARBA00007452"/>
    </source>
</evidence>
<dbReference type="InterPro" id="IPR012340">
    <property type="entry name" value="NA-bd_OB-fold"/>
</dbReference>
<dbReference type="EMBL" id="JACIFD010000001">
    <property type="protein sequence ID" value="MBB4070832.1"/>
    <property type="molecule type" value="Genomic_DNA"/>
</dbReference>
<comment type="similarity">
    <text evidence="2 8">Belongs to the RecO family.</text>
</comment>
<evidence type="ECO:0000256" key="6">
    <source>
        <dbReference type="ARBA" id="ARBA00023204"/>
    </source>
</evidence>
<evidence type="ECO:0000256" key="4">
    <source>
        <dbReference type="ARBA" id="ARBA00022763"/>
    </source>
</evidence>
<evidence type="ECO:0000313" key="10">
    <source>
        <dbReference type="EMBL" id="MBB4070832.1"/>
    </source>
</evidence>
<dbReference type="GO" id="GO:0006302">
    <property type="term" value="P:double-strand break repair"/>
    <property type="evidence" value="ECO:0007669"/>
    <property type="project" value="TreeGrafter"/>
</dbReference>
<keyword evidence="5 8" id="KW-0233">DNA recombination</keyword>
<dbReference type="InterPro" id="IPR042242">
    <property type="entry name" value="RecO_C"/>
</dbReference>
<dbReference type="RefSeq" id="WP_183304107.1">
    <property type="nucleotide sequence ID" value="NZ_JACIFD010000001.1"/>
</dbReference>
<evidence type="ECO:0000256" key="7">
    <source>
        <dbReference type="ARBA" id="ARBA00033409"/>
    </source>
</evidence>
<evidence type="ECO:0000256" key="3">
    <source>
        <dbReference type="ARBA" id="ARBA00021310"/>
    </source>
</evidence>
<evidence type="ECO:0000256" key="5">
    <source>
        <dbReference type="ARBA" id="ARBA00023172"/>
    </source>
</evidence>
<keyword evidence="4 8" id="KW-0227">DNA damage</keyword>
<gene>
    <name evidence="8" type="primary">recO</name>
    <name evidence="10" type="ORF">F5897_000108</name>
</gene>
<dbReference type="InterPro" id="IPR022572">
    <property type="entry name" value="DNA_rep/recomb_RecO_N"/>
</dbReference>
<dbReference type="Gene3D" id="1.20.1440.120">
    <property type="entry name" value="Recombination protein O, C-terminal domain"/>
    <property type="match status" value="1"/>
</dbReference>
<reference evidence="10" key="1">
    <citation type="submission" date="2020-08" db="EMBL/GenBank/DDBJ databases">
        <title>Sequencing the genomes of 1000 actinobacteria strains.</title>
        <authorList>
            <person name="Klenk H.-P."/>
        </authorList>
    </citation>
    <scope>NUCLEOTIDE SEQUENCE [LARGE SCALE GENOMIC DNA]</scope>
    <source>
        <strain evidence="10">DSM 27064</strain>
    </source>
</reference>
<evidence type="ECO:0000259" key="9">
    <source>
        <dbReference type="Pfam" id="PF11967"/>
    </source>
</evidence>
<evidence type="ECO:0000313" key="11">
    <source>
        <dbReference type="Proteomes" id="UP000571183"/>
    </source>
</evidence>
<proteinExistence type="inferred from homology"/>
<dbReference type="PANTHER" id="PTHR33991">
    <property type="entry name" value="DNA REPAIR PROTEIN RECO"/>
    <property type="match status" value="1"/>
</dbReference>
<dbReference type="SUPFAM" id="SSF57863">
    <property type="entry name" value="ArfGap/RecO-like zinc finger"/>
    <property type="match status" value="1"/>
</dbReference>
<dbReference type="Pfam" id="PF02565">
    <property type="entry name" value="RecO_C"/>
    <property type="match status" value="1"/>
</dbReference>
<dbReference type="PANTHER" id="PTHR33991:SF1">
    <property type="entry name" value="DNA REPAIR PROTEIN RECO"/>
    <property type="match status" value="1"/>
</dbReference>
<name>A0A840DH84_9MICO</name>
<dbReference type="InterPro" id="IPR003717">
    <property type="entry name" value="RecO"/>
</dbReference>
<dbReference type="InterPro" id="IPR037278">
    <property type="entry name" value="ARFGAP/RecO"/>
</dbReference>
<dbReference type="AlphaFoldDB" id="A0A840DH84"/>
<dbReference type="Proteomes" id="UP000571183">
    <property type="component" value="Unassembled WGS sequence"/>
</dbReference>
<evidence type="ECO:0000256" key="1">
    <source>
        <dbReference type="ARBA" id="ARBA00003065"/>
    </source>
</evidence>
<dbReference type="SUPFAM" id="SSF50249">
    <property type="entry name" value="Nucleic acid-binding proteins"/>
    <property type="match status" value="1"/>
</dbReference>
<comment type="caution">
    <text evidence="10">The sequence shown here is derived from an EMBL/GenBank/DDBJ whole genome shotgun (WGS) entry which is preliminary data.</text>
</comment>
<dbReference type="GO" id="GO:0006310">
    <property type="term" value="P:DNA recombination"/>
    <property type="evidence" value="ECO:0007669"/>
    <property type="project" value="UniProtKB-UniRule"/>
</dbReference>
<sequence>MAIFRDRAVVLRTHKLGEADRIITLLTQQHGLRRAVARGVRKTASRFGGRLEPFSLVDVQCYEGRSLDNVSQVETGKLYGVTLSQDYEAYMAASAICETAVQLTENEQHHSPAHFRLVAGALGALAAQQAPPPLLLASYLLRALAVAGWAAQFHTCVECGAEILCTATPADAADAPTGADAGVAASAGGAVFSFELGGVLCTSCAQGELQQQQQESLATHTVPQPDTPPAATALGEAPFMSAAALQLLQALQQGAWEQARAAAPAVQRSVSQTVEKYAQWHLERRLRSLLG</sequence>
<keyword evidence="6 8" id="KW-0234">DNA repair</keyword>
<dbReference type="Gene3D" id="2.40.50.140">
    <property type="entry name" value="Nucleic acid-binding proteins"/>
    <property type="match status" value="1"/>
</dbReference>
<dbReference type="Pfam" id="PF11967">
    <property type="entry name" value="RecO_N"/>
    <property type="match status" value="1"/>
</dbReference>
<accession>A0A840DH84</accession>
<dbReference type="GO" id="GO:0043590">
    <property type="term" value="C:bacterial nucleoid"/>
    <property type="evidence" value="ECO:0007669"/>
    <property type="project" value="TreeGrafter"/>
</dbReference>